<dbReference type="Proteomes" id="UP001244136">
    <property type="component" value="Chromosome"/>
</dbReference>
<dbReference type="EMBL" id="CP123967">
    <property type="protein sequence ID" value="WGT48335.1"/>
    <property type="molecule type" value="Genomic_DNA"/>
</dbReference>
<keyword evidence="2" id="KW-1185">Reference proteome</keyword>
<proteinExistence type="predicted"/>
<dbReference type="RefSeq" id="WP_281145971.1">
    <property type="nucleotide sequence ID" value="NZ_CP123967.1"/>
</dbReference>
<reference evidence="1 2" key="1">
    <citation type="journal article" date="2008" name="Int. J. Syst. Evol. Microbiol.">
        <title>Tessaracoccus flavescens sp. nov., isolated from marine sediment.</title>
        <authorList>
            <person name="Lee D.W."/>
            <person name="Lee S.D."/>
        </authorList>
    </citation>
    <scope>NUCLEOTIDE SEQUENCE [LARGE SCALE GENOMIC DNA]</scope>
    <source>
        <strain evidence="1 2">T21</strain>
    </source>
</reference>
<name>A0ABY8Q0R9_9ACTN</name>
<sequence length="118" mass="13035">MRGNEERVIQAFCAFLDEQEWVTEREIGCVDAVAQKDGQRTFAEAKGRTVAIGLDEDTMFGQLPRRMRDECPGPDTRFAVVVPTHASAAAEGVPAGVRRELSIDLYVVGHDWSVSIRA</sequence>
<organism evidence="1 2">
    <name type="scientific">Tessaracoccus lacteus</name>
    <dbReference type="NCBI Taxonomy" id="3041766"/>
    <lineage>
        <taxon>Bacteria</taxon>
        <taxon>Bacillati</taxon>
        <taxon>Actinomycetota</taxon>
        <taxon>Actinomycetes</taxon>
        <taxon>Propionibacteriales</taxon>
        <taxon>Propionibacteriaceae</taxon>
        <taxon>Tessaracoccus</taxon>
    </lineage>
</organism>
<accession>A0ABY8Q0R9</accession>
<evidence type="ECO:0000313" key="2">
    <source>
        <dbReference type="Proteomes" id="UP001244136"/>
    </source>
</evidence>
<gene>
    <name evidence="1" type="ORF">QH948_06220</name>
</gene>
<protein>
    <submittedName>
        <fullName evidence="1">Uncharacterized protein</fullName>
    </submittedName>
</protein>
<evidence type="ECO:0000313" key="1">
    <source>
        <dbReference type="EMBL" id="WGT48335.1"/>
    </source>
</evidence>